<comment type="catalytic activity">
    <reaction evidence="9">
        <text>L-threonyl-[protein] + ATP = O-phospho-L-threonyl-[protein] + ADP + H(+)</text>
        <dbReference type="Rhea" id="RHEA:46608"/>
        <dbReference type="Rhea" id="RHEA-COMP:11060"/>
        <dbReference type="Rhea" id="RHEA-COMP:11605"/>
        <dbReference type="ChEBI" id="CHEBI:15378"/>
        <dbReference type="ChEBI" id="CHEBI:30013"/>
        <dbReference type="ChEBI" id="CHEBI:30616"/>
        <dbReference type="ChEBI" id="CHEBI:61977"/>
        <dbReference type="ChEBI" id="CHEBI:456216"/>
        <dbReference type="EC" id="2.7.11.1"/>
    </reaction>
</comment>
<dbReference type="InterPro" id="IPR032171">
    <property type="entry name" value="COR-A"/>
</dbReference>
<dbReference type="EMBL" id="MTEJ01000544">
    <property type="protein sequence ID" value="OQX01793.1"/>
    <property type="molecule type" value="Genomic_DNA"/>
</dbReference>
<dbReference type="InterPro" id="IPR027417">
    <property type="entry name" value="P-loop_NTPase"/>
</dbReference>
<proteinExistence type="predicted"/>
<keyword evidence="4" id="KW-0677">Repeat</keyword>
<dbReference type="PRINTS" id="PR00449">
    <property type="entry name" value="RASTRNSFRMNG"/>
</dbReference>
<evidence type="ECO:0000256" key="10">
    <source>
        <dbReference type="ARBA" id="ARBA00048679"/>
    </source>
</evidence>
<dbReference type="Gene3D" id="3.40.50.10140">
    <property type="entry name" value="Toll/interleukin-1 receptor homology (TIR) domain"/>
    <property type="match status" value="1"/>
</dbReference>
<reference evidence="13 14" key="1">
    <citation type="submission" date="2017-01" db="EMBL/GenBank/DDBJ databases">
        <title>Novel large sulfur bacteria in the metagenomes of groundwater-fed chemosynthetic microbial mats in the Lake Huron basin.</title>
        <authorList>
            <person name="Sharrar A.M."/>
            <person name="Flood B.E."/>
            <person name="Bailey J.V."/>
            <person name="Jones D.S."/>
            <person name="Biddanda B."/>
            <person name="Ruberg S.A."/>
            <person name="Marcus D.N."/>
            <person name="Dick G.J."/>
        </authorList>
    </citation>
    <scope>NUCLEOTIDE SEQUENCE [LARGE SCALE GENOMIC DNA]</scope>
    <source>
        <strain evidence="13">A8</strain>
    </source>
</reference>
<evidence type="ECO:0000256" key="2">
    <source>
        <dbReference type="ARBA" id="ARBA00022614"/>
    </source>
</evidence>
<sequence>MSELALELIEEEKQERTGTLNISQCGLTEIPTDVSKLLWLETLIIGDSYHIGKRGKRVRGSNQSKPNIISDLKLLANLNSLQQLDCSNTQVSDLTPLVNLSNLQLLDCSNTQVTDLTPLVKLNELQKLVFHYTPIKSLSPLAKLSKLQLVDCSGSQVTDLTPLTKLVSLQKVYCSNTQVADLSPLSKLTDLRELWCYKTKVNDVSPLANLNNLEEIELSETEVSDISPLKLLLRTNLEIKWEEFIFEGGLNIKNCQLIAPPIEFAMEGHDAVMEYFDQLGDDGKNLNELKVIFLGEGASGKTSLIRRLRREDFNPEENQTHGIRIRKTPFDIDGETVDAHLWDFGGQEVMHATHQFFLSQRCIYVLVLNCRTDDKAEYWLKHTSSFGGKSPVLVVLNKIDETPSFDVNRKVLSEKYPQIKGYYRLSCQTDEGIEAFEQALQEQVRQSDTRRTPFPTAWLAVKNHFADMDKDYIESAEYRDVCIQNGVDKSFSQNVLLQFLHDLGVIINFRNLKNFDTQILNPLWLTNGVYRVINSGKITENKGLLHEDDFNTVINDPRYANGNTTDKVFYYPCNKLHYIVRVMQEFELCFPLDNSQYVIPQLLPVEEPEFNFNGAVLHFVVRFTEFLPDSIFPRLMVKLHNYIKDDLRWRSGMVLSKPSVFKAEARIRADKEDQKITIDACGEEPRRLLSFVRATLKEITEGFTDLPFEEQVPIPDSDVLWSYTELADMEEMGVTEFPIGKLKKKFSVKDLLDGVEEPSMRDEVAQLPVKAFISYSSKDLQYMQDELLPALAPLRRLNKLQVWYDRTIDAGADWEKEIMDNLAEADIVLCLVSSDFINSEFCFRREFEVALEDHHKDKKTIVPIRLRECDWDDLALSDIQGRPSQWIDSFSNRDKAWTEVAKGLKPVIEQAQQRRKKWLDEKKRENVF</sequence>
<dbReference type="Gene3D" id="3.40.50.300">
    <property type="entry name" value="P-loop containing nucleotide triphosphate hydrolases"/>
    <property type="match status" value="1"/>
</dbReference>
<dbReference type="InterPro" id="IPR032675">
    <property type="entry name" value="LRR_dom_sf"/>
</dbReference>
<accession>A0A1Y1QBG3</accession>
<dbReference type="PANTHER" id="PTHR46652:SF3">
    <property type="entry name" value="LEUCINE-RICH REPEAT-CONTAINING PROTEIN 9"/>
    <property type="match status" value="1"/>
</dbReference>
<dbReference type="Gene3D" id="1.10.10.2200">
    <property type="match status" value="1"/>
</dbReference>
<dbReference type="SUPFAM" id="SSF52200">
    <property type="entry name" value="Toll/Interleukin receptor TIR domain"/>
    <property type="match status" value="1"/>
</dbReference>
<organism evidence="13 14">
    <name type="scientific">Thiothrix lacustris</name>
    <dbReference type="NCBI Taxonomy" id="525917"/>
    <lineage>
        <taxon>Bacteria</taxon>
        <taxon>Pseudomonadati</taxon>
        <taxon>Pseudomonadota</taxon>
        <taxon>Gammaproteobacteria</taxon>
        <taxon>Thiotrichales</taxon>
        <taxon>Thiotrichaceae</taxon>
        <taxon>Thiothrix</taxon>
    </lineage>
</organism>
<evidence type="ECO:0000313" key="13">
    <source>
        <dbReference type="EMBL" id="OQX01793.1"/>
    </source>
</evidence>
<dbReference type="InterPro" id="IPR000157">
    <property type="entry name" value="TIR_dom"/>
</dbReference>
<dbReference type="GO" id="GO:0016301">
    <property type="term" value="F:kinase activity"/>
    <property type="evidence" value="ECO:0007669"/>
    <property type="project" value="UniProtKB-KW"/>
</dbReference>
<dbReference type="Pfam" id="PF13676">
    <property type="entry name" value="TIR_2"/>
    <property type="match status" value="1"/>
</dbReference>
<dbReference type="PANTHER" id="PTHR46652">
    <property type="entry name" value="LEUCINE-RICH REPEAT AND IQ DOMAIN-CONTAINING PROTEIN 1-RELATED"/>
    <property type="match status" value="1"/>
</dbReference>
<dbReference type="GO" id="GO:0007165">
    <property type="term" value="P:signal transduction"/>
    <property type="evidence" value="ECO:0007669"/>
    <property type="project" value="InterPro"/>
</dbReference>
<dbReference type="GO" id="GO:0005524">
    <property type="term" value="F:ATP binding"/>
    <property type="evidence" value="ECO:0007669"/>
    <property type="project" value="UniProtKB-KW"/>
</dbReference>
<dbReference type="Pfam" id="PF08477">
    <property type="entry name" value="Roc"/>
    <property type="match status" value="1"/>
</dbReference>
<evidence type="ECO:0000256" key="9">
    <source>
        <dbReference type="ARBA" id="ARBA00047899"/>
    </source>
</evidence>
<dbReference type="AlphaFoldDB" id="A0A1Y1QBG3"/>
<dbReference type="Pfam" id="PF12799">
    <property type="entry name" value="LRR_4"/>
    <property type="match status" value="2"/>
</dbReference>
<dbReference type="NCBIfam" id="TIGR00231">
    <property type="entry name" value="small_GTP"/>
    <property type="match status" value="1"/>
</dbReference>
<evidence type="ECO:0000256" key="5">
    <source>
        <dbReference type="ARBA" id="ARBA00022741"/>
    </source>
</evidence>
<evidence type="ECO:0000259" key="11">
    <source>
        <dbReference type="PROSITE" id="PS50104"/>
    </source>
</evidence>
<evidence type="ECO:0000256" key="8">
    <source>
        <dbReference type="ARBA" id="ARBA00023134"/>
    </source>
</evidence>
<feature type="domain" description="Roc" evidence="12">
    <location>
        <begin position="282"/>
        <end position="447"/>
    </location>
</feature>
<evidence type="ECO:0000256" key="4">
    <source>
        <dbReference type="ARBA" id="ARBA00022737"/>
    </source>
</evidence>
<dbReference type="Gene3D" id="3.30.310.200">
    <property type="match status" value="1"/>
</dbReference>
<dbReference type="GO" id="GO:0005525">
    <property type="term" value="F:GTP binding"/>
    <property type="evidence" value="ECO:0007669"/>
    <property type="project" value="InterPro"/>
</dbReference>
<dbReference type="PROSITE" id="PS51424">
    <property type="entry name" value="ROC"/>
    <property type="match status" value="1"/>
</dbReference>
<dbReference type="InterPro" id="IPR035897">
    <property type="entry name" value="Toll_tir_struct_dom_sf"/>
</dbReference>
<evidence type="ECO:0000256" key="6">
    <source>
        <dbReference type="ARBA" id="ARBA00022777"/>
    </source>
</evidence>
<protein>
    <recommendedName>
        <fullName evidence="1">non-specific serine/threonine protein kinase</fullName>
        <ecNumber evidence="1">2.7.11.1</ecNumber>
    </recommendedName>
</protein>
<comment type="caution">
    <text evidence="13">The sequence shown here is derived from an EMBL/GenBank/DDBJ whole genome shotgun (WGS) entry which is preliminary data.</text>
</comment>
<name>A0A1Y1QBG3_9GAMM</name>
<dbReference type="PROSITE" id="PS50104">
    <property type="entry name" value="TIR"/>
    <property type="match status" value="1"/>
</dbReference>
<dbReference type="InterPro" id="IPR025875">
    <property type="entry name" value="Leu-rich_rpt_4"/>
</dbReference>
<dbReference type="Gene3D" id="1.10.10.10">
    <property type="entry name" value="Winged helix-like DNA-binding domain superfamily/Winged helix DNA-binding domain"/>
    <property type="match status" value="1"/>
</dbReference>
<dbReference type="SUPFAM" id="SSF52540">
    <property type="entry name" value="P-loop containing nucleoside triphosphate hydrolases"/>
    <property type="match status" value="1"/>
</dbReference>
<comment type="catalytic activity">
    <reaction evidence="10">
        <text>L-seryl-[protein] + ATP = O-phospho-L-seryl-[protein] + ADP + H(+)</text>
        <dbReference type="Rhea" id="RHEA:17989"/>
        <dbReference type="Rhea" id="RHEA-COMP:9863"/>
        <dbReference type="Rhea" id="RHEA-COMP:11604"/>
        <dbReference type="ChEBI" id="CHEBI:15378"/>
        <dbReference type="ChEBI" id="CHEBI:29999"/>
        <dbReference type="ChEBI" id="CHEBI:30616"/>
        <dbReference type="ChEBI" id="CHEBI:83421"/>
        <dbReference type="ChEBI" id="CHEBI:456216"/>
        <dbReference type="EC" id="2.7.11.1"/>
    </reaction>
</comment>
<evidence type="ECO:0000313" key="14">
    <source>
        <dbReference type="Proteomes" id="UP000192491"/>
    </source>
</evidence>
<dbReference type="Pfam" id="PF25497">
    <property type="entry name" value="COR-B"/>
    <property type="match status" value="1"/>
</dbReference>
<keyword evidence="5" id="KW-0547">Nucleotide-binding</keyword>
<evidence type="ECO:0000256" key="7">
    <source>
        <dbReference type="ARBA" id="ARBA00022840"/>
    </source>
</evidence>
<feature type="domain" description="TIR" evidence="11">
    <location>
        <begin position="767"/>
        <end position="904"/>
    </location>
</feature>
<evidence type="ECO:0000256" key="3">
    <source>
        <dbReference type="ARBA" id="ARBA00022679"/>
    </source>
</evidence>
<keyword evidence="8" id="KW-0342">GTP-binding</keyword>
<gene>
    <name evidence="13" type="ORF">BWK73_44950</name>
</gene>
<keyword evidence="2" id="KW-0433">Leucine-rich repeat</keyword>
<keyword evidence="3" id="KW-0808">Transferase</keyword>
<dbReference type="InterPro" id="IPR050836">
    <property type="entry name" value="SDS22/Internalin_LRR"/>
</dbReference>
<dbReference type="InterPro" id="IPR057263">
    <property type="entry name" value="COR-B"/>
</dbReference>
<dbReference type="Gene3D" id="3.80.10.10">
    <property type="entry name" value="Ribonuclease Inhibitor"/>
    <property type="match status" value="1"/>
</dbReference>
<evidence type="ECO:0000256" key="1">
    <source>
        <dbReference type="ARBA" id="ARBA00012513"/>
    </source>
</evidence>
<keyword evidence="7" id="KW-0067">ATP-binding</keyword>
<dbReference type="SMART" id="SM00175">
    <property type="entry name" value="RAB"/>
    <property type="match status" value="1"/>
</dbReference>
<dbReference type="InterPro" id="IPR036388">
    <property type="entry name" value="WH-like_DNA-bd_sf"/>
</dbReference>
<dbReference type="SMART" id="SM00255">
    <property type="entry name" value="TIR"/>
    <property type="match status" value="1"/>
</dbReference>
<keyword evidence="6" id="KW-0418">Kinase</keyword>
<dbReference type="Proteomes" id="UP000192491">
    <property type="component" value="Unassembled WGS sequence"/>
</dbReference>
<dbReference type="InterPro" id="IPR005225">
    <property type="entry name" value="Small_GTP-bd"/>
</dbReference>
<dbReference type="EC" id="2.7.11.1" evidence="1"/>
<dbReference type="Pfam" id="PF16095">
    <property type="entry name" value="COR-A"/>
    <property type="match status" value="1"/>
</dbReference>
<dbReference type="InterPro" id="IPR020859">
    <property type="entry name" value="ROC"/>
</dbReference>
<dbReference type="SUPFAM" id="SSF52058">
    <property type="entry name" value="L domain-like"/>
    <property type="match status" value="1"/>
</dbReference>
<evidence type="ECO:0000259" key="12">
    <source>
        <dbReference type="PROSITE" id="PS51424"/>
    </source>
</evidence>